<dbReference type="Gene3D" id="3.15.10.20">
    <property type="entry name" value="Activator of Hsp90 ATPase Aha1, N-terminal domain"/>
    <property type="match status" value="1"/>
</dbReference>
<dbReference type="SUPFAM" id="SSF55961">
    <property type="entry name" value="Bet v1-like"/>
    <property type="match status" value="1"/>
</dbReference>
<dbReference type="Proteomes" id="UP001164746">
    <property type="component" value="Chromosome 11"/>
</dbReference>
<protein>
    <submittedName>
        <fullName evidence="3">AHSA1-like protein</fullName>
    </submittedName>
</protein>
<feature type="domain" description="Activator of Hsp90 ATPase AHSA1-like N-terminal" evidence="2">
    <location>
        <begin position="29"/>
        <end position="163"/>
    </location>
</feature>
<sequence>MAKWGEGDPRWIVEERPDGTNVNNWHWTEKNATNWSRDNLKELLTGLAVETDDARCEITSVTSMEGEASANNRKAKLIFFYEWVIKGEWSGQMKEGEKKYKGKFDVPNLSEEHEPDEVDVTWTVDKETDDGYKLKEIMRTQGTPMVQQQFAKYIKMLKEEYSQNINAKTEMNKMVISNDSTASKSVGVKINTKTINLQEEFVCGPTQLYRVFTDKEMVQAFTGSSAIYEVEKGGRISLMNGYVPETKIVKRWRLKTWPDAHFSEVTLEFSEKDGNTLLRLKQTGVPTTEYEKTIEGWKVNYWQRIRQVFGFGSHIF</sequence>
<dbReference type="InterPro" id="IPR023393">
    <property type="entry name" value="START-like_dom_sf"/>
</dbReference>
<dbReference type="EMBL" id="CP111022">
    <property type="protein sequence ID" value="WAR19880.1"/>
    <property type="molecule type" value="Genomic_DNA"/>
</dbReference>
<dbReference type="InterPro" id="IPR015310">
    <property type="entry name" value="AHSA1-like_N"/>
</dbReference>
<evidence type="ECO:0000313" key="4">
    <source>
        <dbReference type="Proteomes" id="UP001164746"/>
    </source>
</evidence>
<accession>A0ABY7FCG5</accession>
<evidence type="ECO:0000259" key="2">
    <source>
        <dbReference type="SMART" id="SM01000"/>
    </source>
</evidence>
<dbReference type="SMART" id="SM01000">
    <property type="entry name" value="Aha1_N"/>
    <property type="match status" value="1"/>
</dbReference>
<dbReference type="Pfam" id="PF09229">
    <property type="entry name" value="Aha1_N"/>
    <property type="match status" value="1"/>
</dbReference>
<dbReference type="Gene3D" id="3.30.530.20">
    <property type="match status" value="1"/>
</dbReference>
<dbReference type="CDD" id="cd08892">
    <property type="entry name" value="SRPBCC_Aha1"/>
    <property type="match status" value="1"/>
</dbReference>
<name>A0ABY7FCG5_MYAAR</name>
<proteinExistence type="inferred from homology"/>
<dbReference type="PANTHER" id="PTHR13009:SF22">
    <property type="entry name" value="LD43819P"/>
    <property type="match status" value="1"/>
</dbReference>
<dbReference type="Pfam" id="PF08327">
    <property type="entry name" value="AHSA1"/>
    <property type="match status" value="1"/>
</dbReference>
<dbReference type="SUPFAM" id="SSF103111">
    <property type="entry name" value="Activator of Hsp90 ATPase, Aha1"/>
    <property type="match status" value="1"/>
</dbReference>
<keyword evidence="4" id="KW-1185">Reference proteome</keyword>
<dbReference type="InterPro" id="IPR013538">
    <property type="entry name" value="ASHA1/2-like_C"/>
</dbReference>
<reference evidence="3" key="1">
    <citation type="submission" date="2022-11" db="EMBL/GenBank/DDBJ databases">
        <title>Centuries of genome instability and evolution in soft-shell clam transmissible cancer (bioRxiv).</title>
        <authorList>
            <person name="Hart S.F.M."/>
            <person name="Yonemitsu M.A."/>
            <person name="Giersch R.M."/>
            <person name="Beal B.F."/>
            <person name="Arriagada G."/>
            <person name="Davis B.W."/>
            <person name="Ostrander E.A."/>
            <person name="Goff S.P."/>
            <person name="Metzger M.J."/>
        </authorList>
    </citation>
    <scope>NUCLEOTIDE SEQUENCE</scope>
    <source>
        <strain evidence="3">MELC-2E11</strain>
        <tissue evidence="3">Siphon/mantle</tissue>
    </source>
</reference>
<organism evidence="3 4">
    <name type="scientific">Mya arenaria</name>
    <name type="common">Soft-shell clam</name>
    <dbReference type="NCBI Taxonomy" id="6604"/>
    <lineage>
        <taxon>Eukaryota</taxon>
        <taxon>Metazoa</taxon>
        <taxon>Spiralia</taxon>
        <taxon>Lophotrochozoa</taxon>
        <taxon>Mollusca</taxon>
        <taxon>Bivalvia</taxon>
        <taxon>Autobranchia</taxon>
        <taxon>Heteroconchia</taxon>
        <taxon>Euheterodonta</taxon>
        <taxon>Imparidentia</taxon>
        <taxon>Neoheterodontei</taxon>
        <taxon>Myida</taxon>
        <taxon>Myoidea</taxon>
        <taxon>Myidae</taxon>
        <taxon>Mya</taxon>
    </lineage>
</organism>
<comment type="similarity">
    <text evidence="1">Belongs to the AHA1 family.</text>
</comment>
<dbReference type="PANTHER" id="PTHR13009">
    <property type="entry name" value="HEAT SHOCK PROTEIN 90 HSP90 CO-CHAPERONE AHA-1"/>
    <property type="match status" value="1"/>
</dbReference>
<evidence type="ECO:0000256" key="1">
    <source>
        <dbReference type="ARBA" id="ARBA00006817"/>
    </source>
</evidence>
<gene>
    <name evidence="3" type="ORF">MAR_001718</name>
</gene>
<evidence type="ECO:0000313" key="3">
    <source>
        <dbReference type="EMBL" id="WAR19880.1"/>
    </source>
</evidence>
<dbReference type="InterPro" id="IPR036338">
    <property type="entry name" value="Aha1"/>
</dbReference>